<evidence type="ECO:0000256" key="6">
    <source>
        <dbReference type="SAM" id="SignalP"/>
    </source>
</evidence>
<dbReference type="GO" id="GO:0071555">
    <property type="term" value="P:cell wall organization"/>
    <property type="evidence" value="ECO:0007669"/>
    <property type="project" value="UniProtKB-KW"/>
</dbReference>
<dbReference type="InterPro" id="IPR007730">
    <property type="entry name" value="SPOR-like_dom"/>
</dbReference>
<keyword evidence="4" id="KW-0449">Lipoprotein</keyword>
<keyword evidence="3 4" id="KW-0961">Cell wall biogenesis/degradation</keyword>
<proteinExistence type="inferred from homology"/>
<comment type="caution">
    <text evidence="8">The sequence shown here is derived from an EMBL/GenBank/DDBJ whole genome shotgun (WGS) entry which is preliminary data.</text>
</comment>
<dbReference type="EMBL" id="VHSH01000005">
    <property type="protein sequence ID" value="TQV79223.1"/>
    <property type="molecule type" value="Genomic_DNA"/>
</dbReference>
<evidence type="ECO:0000259" key="7">
    <source>
        <dbReference type="PROSITE" id="PS51724"/>
    </source>
</evidence>
<evidence type="ECO:0000313" key="9">
    <source>
        <dbReference type="Proteomes" id="UP000315252"/>
    </source>
</evidence>
<organism evidence="8 9">
    <name type="scientific">Denitrobaculum tricleocarpae</name>
    <dbReference type="NCBI Taxonomy" id="2591009"/>
    <lineage>
        <taxon>Bacteria</taxon>
        <taxon>Pseudomonadati</taxon>
        <taxon>Pseudomonadota</taxon>
        <taxon>Alphaproteobacteria</taxon>
        <taxon>Rhodospirillales</taxon>
        <taxon>Rhodospirillaceae</taxon>
        <taxon>Denitrobaculum</taxon>
    </lineage>
</organism>
<dbReference type="InterPro" id="IPR036908">
    <property type="entry name" value="RlpA-like_sf"/>
</dbReference>
<dbReference type="SUPFAM" id="SSF110997">
    <property type="entry name" value="Sporulation related repeat"/>
    <property type="match status" value="1"/>
</dbReference>
<accession>A0A545TPS7</accession>
<evidence type="ECO:0000256" key="3">
    <source>
        <dbReference type="ARBA" id="ARBA00023316"/>
    </source>
</evidence>
<evidence type="ECO:0000256" key="5">
    <source>
        <dbReference type="RuleBase" id="RU003495"/>
    </source>
</evidence>
<dbReference type="GO" id="GO:0000270">
    <property type="term" value="P:peptidoglycan metabolic process"/>
    <property type="evidence" value="ECO:0007669"/>
    <property type="project" value="UniProtKB-UniRule"/>
</dbReference>
<dbReference type="GO" id="GO:0042834">
    <property type="term" value="F:peptidoglycan binding"/>
    <property type="evidence" value="ECO:0007669"/>
    <property type="project" value="InterPro"/>
</dbReference>
<keyword evidence="4" id="KW-1003">Cell membrane</keyword>
<feature type="signal peptide" evidence="6">
    <location>
        <begin position="1"/>
        <end position="23"/>
    </location>
</feature>
<gene>
    <name evidence="4" type="primary">rlpA</name>
    <name evidence="8" type="ORF">FKG95_16320</name>
</gene>
<evidence type="ECO:0000256" key="4">
    <source>
        <dbReference type="HAMAP-Rule" id="MF_02071"/>
    </source>
</evidence>
<dbReference type="GO" id="GO:0009279">
    <property type="term" value="C:cell outer membrane"/>
    <property type="evidence" value="ECO:0007669"/>
    <property type="project" value="TreeGrafter"/>
</dbReference>
<name>A0A545TPS7_9PROT</name>
<dbReference type="OrthoDB" id="9779128at2"/>
<keyword evidence="4" id="KW-0472">Membrane</keyword>
<feature type="domain" description="SPOR" evidence="7">
    <location>
        <begin position="255"/>
        <end position="333"/>
    </location>
</feature>
<evidence type="ECO:0000313" key="8">
    <source>
        <dbReference type="EMBL" id="TQV79223.1"/>
    </source>
</evidence>
<dbReference type="PANTHER" id="PTHR34183">
    <property type="entry name" value="ENDOLYTIC PEPTIDOGLYCAN TRANSGLYCOSYLASE RLPA"/>
    <property type="match status" value="1"/>
</dbReference>
<comment type="subcellular location">
    <subcellularLocation>
        <location evidence="4">Cell membrane</location>
        <topology evidence="4">Lipid-anchor</topology>
    </subcellularLocation>
</comment>
<dbReference type="RefSeq" id="WP_142897447.1">
    <property type="nucleotide sequence ID" value="NZ_ML660056.1"/>
</dbReference>
<dbReference type="InterPro" id="IPR034718">
    <property type="entry name" value="RlpA"/>
</dbReference>
<dbReference type="Proteomes" id="UP000315252">
    <property type="component" value="Unassembled WGS sequence"/>
</dbReference>
<dbReference type="PROSITE" id="PS51724">
    <property type="entry name" value="SPOR"/>
    <property type="match status" value="1"/>
</dbReference>
<dbReference type="InterPro" id="IPR036680">
    <property type="entry name" value="SPOR-like_sf"/>
</dbReference>
<keyword evidence="4" id="KW-0564">Palmitate</keyword>
<dbReference type="EC" id="4.2.2.-" evidence="4"/>
<dbReference type="AlphaFoldDB" id="A0A545TPS7"/>
<dbReference type="PANTHER" id="PTHR34183:SF1">
    <property type="entry name" value="ENDOLYTIC PEPTIDOGLYCAN TRANSGLYCOSYLASE RLPA"/>
    <property type="match status" value="1"/>
</dbReference>
<evidence type="ECO:0000256" key="1">
    <source>
        <dbReference type="ARBA" id="ARBA00022729"/>
    </source>
</evidence>
<sequence>MIKRRVSAWIALAAAGLIVSSCAELELASHTAKQVSIPGTSPSTSQGTYKVGKPYEIRGIWYYPKVDYDYVETGIASWYGPGFHGRKTANGEIYDQYDLTAAHRTLPLPSMVRVTNLGNGRSIVVRLNDRGPFANNRIIDLSRRSAELLGFRIQGTAKVKVEILEEESRQLAALAQRGGTQIAQTSRRAGEVATEPTASPVKAAPTVTVTEESLAAPGGTTVVAARPAPTPDKAVPAARRTITAPTPDGVVSQAPVSASSIFVQAGSFVRVANAERLRARLASLGQAQIATAQIGDAQYFRVRLGPLVSVTEADRLLATLHGNGFNEARVIVE</sequence>
<dbReference type="GO" id="GO:0008932">
    <property type="term" value="F:lytic endotransglycosylase activity"/>
    <property type="evidence" value="ECO:0007669"/>
    <property type="project" value="UniProtKB-UniRule"/>
</dbReference>
<dbReference type="Pfam" id="PF05036">
    <property type="entry name" value="SPOR"/>
    <property type="match status" value="1"/>
</dbReference>
<comment type="function">
    <text evidence="4">Lytic transglycosylase with a strong preference for naked glycan strands that lack stem peptides.</text>
</comment>
<comment type="similarity">
    <text evidence="4 5">Belongs to the RlpA family.</text>
</comment>
<evidence type="ECO:0000256" key="2">
    <source>
        <dbReference type="ARBA" id="ARBA00023239"/>
    </source>
</evidence>
<protein>
    <recommendedName>
        <fullName evidence="4">Endolytic peptidoglycan transglycosylase RlpA</fullName>
        <ecNumber evidence="4">4.2.2.-</ecNumber>
    </recommendedName>
</protein>
<dbReference type="InterPro" id="IPR012997">
    <property type="entry name" value="RplA"/>
</dbReference>
<reference evidence="8 9" key="1">
    <citation type="submission" date="2019-06" db="EMBL/GenBank/DDBJ databases">
        <title>Whole genome sequence for Rhodospirillaceae sp. R148.</title>
        <authorList>
            <person name="Wang G."/>
        </authorList>
    </citation>
    <scope>NUCLEOTIDE SEQUENCE [LARGE SCALE GENOMIC DNA]</scope>
    <source>
        <strain evidence="8 9">R148</strain>
    </source>
</reference>
<keyword evidence="2 4" id="KW-0456">Lyase</keyword>
<keyword evidence="1 6" id="KW-0732">Signal</keyword>
<dbReference type="Pfam" id="PF03330">
    <property type="entry name" value="DPBB_1"/>
    <property type="match status" value="1"/>
</dbReference>
<dbReference type="SUPFAM" id="SSF50685">
    <property type="entry name" value="Barwin-like endoglucanases"/>
    <property type="match status" value="1"/>
</dbReference>
<dbReference type="PROSITE" id="PS51257">
    <property type="entry name" value="PROKAR_LIPOPROTEIN"/>
    <property type="match status" value="1"/>
</dbReference>
<dbReference type="InterPro" id="IPR009009">
    <property type="entry name" value="RlpA-like_DPBB"/>
</dbReference>
<keyword evidence="9" id="KW-1185">Reference proteome</keyword>
<dbReference type="GO" id="GO:0005886">
    <property type="term" value="C:plasma membrane"/>
    <property type="evidence" value="ECO:0007669"/>
    <property type="project" value="UniProtKB-SubCell"/>
</dbReference>
<dbReference type="CDD" id="cd22268">
    <property type="entry name" value="DPBB_RlpA-like"/>
    <property type="match status" value="1"/>
</dbReference>
<dbReference type="NCBIfam" id="TIGR00413">
    <property type="entry name" value="rlpA"/>
    <property type="match status" value="1"/>
</dbReference>
<feature type="chain" id="PRO_5022273994" description="Endolytic peptidoglycan transglycosylase RlpA" evidence="6">
    <location>
        <begin position="24"/>
        <end position="333"/>
    </location>
</feature>
<dbReference type="Gene3D" id="2.40.40.10">
    <property type="entry name" value="RlpA-like domain"/>
    <property type="match status" value="1"/>
</dbReference>
<dbReference type="Gene3D" id="3.30.70.1070">
    <property type="entry name" value="Sporulation related repeat"/>
    <property type="match status" value="1"/>
</dbReference>
<dbReference type="HAMAP" id="MF_02071">
    <property type="entry name" value="RlpA"/>
    <property type="match status" value="1"/>
</dbReference>